<protein>
    <submittedName>
        <fullName evidence="1">Uncharacterized protein</fullName>
    </submittedName>
</protein>
<reference evidence="1" key="1">
    <citation type="submission" date="2021-05" db="EMBL/GenBank/DDBJ databases">
        <authorList>
            <person name="Alioto T."/>
            <person name="Alioto T."/>
            <person name="Gomez Garrido J."/>
        </authorList>
    </citation>
    <scope>NUCLEOTIDE SEQUENCE</scope>
</reference>
<organism evidence="1">
    <name type="scientific">Cacopsylla melanoneura</name>
    <dbReference type="NCBI Taxonomy" id="428564"/>
    <lineage>
        <taxon>Eukaryota</taxon>
        <taxon>Metazoa</taxon>
        <taxon>Ecdysozoa</taxon>
        <taxon>Arthropoda</taxon>
        <taxon>Hexapoda</taxon>
        <taxon>Insecta</taxon>
        <taxon>Pterygota</taxon>
        <taxon>Neoptera</taxon>
        <taxon>Paraneoptera</taxon>
        <taxon>Hemiptera</taxon>
        <taxon>Sternorrhyncha</taxon>
        <taxon>Psylloidea</taxon>
        <taxon>Psyllidae</taxon>
        <taxon>Psyllinae</taxon>
        <taxon>Cacopsylla</taxon>
    </lineage>
</organism>
<name>A0A8D9B5M8_9HEMI</name>
<accession>A0A8D9B5M8</accession>
<dbReference type="AlphaFoldDB" id="A0A8D9B5M8"/>
<proteinExistence type="predicted"/>
<dbReference type="EMBL" id="HBUF01606204">
    <property type="protein sequence ID" value="CAG6777616.1"/>
    <property type="molecule type" value="Transcribed_RNA"/>
</dbReference>
<sequence>MRSRLTTFNESITISVPIVKQEAKGGQRIISSRLPNSTTTVSKVITSATSMHSPAITVREIAAKEIMESGTRTTLKRNTRADIPKDVRPKTTSSRMLQLTPDLILLLLHLDL</sequence>
<evidence type="ECO:0000313" key="1">
    <source>
        <dbReference type="EMBL" id="CAG6777616.1"/>
    </source>
</evidence>